<dbReference type="GO" id="GO:0003824">
    <property type="term" value="F:catalytic activity"/>
    <property type="evidence" value="ECO:0007669"/>
    <property type="project" value="InterPro"/>
</dbReference>
<dbReference type="SUPFAM" id="SSF48403">
    <property type="entry name" value="Ankyrin repeat"/>
    <property type="match status" value="2"/>
</dbReference>
<protein>
    <submittedName>
        <fullName evidence="7">Ankyrin repeat</fullName>
    </submittedName>
</protein>
<evidence type="ECO:0000259" key="6">
    <source>
        <dbReference type="Pfam" id="PF24883"/>
    </source>
</evidence>
<keyword evidence="1" id="KW-0677">Repeat</keyword>
<keyword evidence="2 3" id="KW-0040">ANK repeat</keyword>
<dbReference type="Proteomes" id="UP000522262">
    <property type="component" value="Unassembled WGS sequence"/>
</dbReference>
<dbReference type="Pfam" id="PF13857">
    <property type="entry name" value="Ank_5"/>
    <property type="match status" value="1"/>
</dbReference>
<feature type="repeat" description="ANK" evidence="3">
    <location>
        <begin position="939"/>
        <end position="971"/>
    </location>
</feature>
<feature type="region of interest" description="Disordered" evidence="4">
    <location>
        <begin position="963"/>
        <end position="987"/>
    </location>
</feature>
<accession>A0A8H5IXZ0</accession>
<dbReference type="Gene3D" id="3.40.50.300">
    <property type="entry name" value="P-loop containing nucleotide triphosphate hydrolases"/>
    <property type="match status" value="1"/>
</dbReference>
<feature type="repeat" description="ANK" evidence="3">
    <location>
        <begin position="1089"/>
        <end position="1122"/>
    </location>
</feature>
<feature type="domain" description="Nucleoside phosphorylase" evidence="5">
    <location>
        <begin position="8"/>
        <end position="289"/>
    </location>
</feature>
<dbReference type="InterPro" id="IPR000845">
    <property type="entry name" value="Nucleoside_phosphorylase_d"/>
</dbReference>
<evidence type="ECO:0000313" key="7">
    <source>
        <dbReference type="EMBL" id="KAF5545174.1"/>
    </source>
</evidence>
<dbReference type="InterPro" id="IPR036770">
    <property type="entry name" value="Ankyrin_rpt-contain_sf"/>
</dbReference>
<dbReference type="PANTHER" id="PTHR24173">
    <property type="entry name" value="ANKYRIN REPEAT CONTAINING"/>
    <property type="match status" value="1"/>
</dbReference>
<evidence type="ECO:0000256" key="4">
    <source>
        <dbReference type="SAM" id="MobiDB-lite"/>
    </source>
</evidence>
<comment type="caution">
    <text evidence="7">The sequence shown here is derived from an EMBL/GenBank/DDBJ whole genome shotgun (WGS) entry which is preliminary data.</text>
</comment>
<dbReference type="InterPro" id="IPR002110">
    <property type="entry name" value="Ankyrin_rpt"/>
</dbReference>
<organism evidence="7 8">
    <name type="scientific">Fusarium mexicanum</name>
    <dbReference type="NCBI Taxonomy" id="751941"/>
    <lineage>
        <taxon>Eukaryota</taxon>
        <taxon>Fungi</taxon>
        <taxon>Dikarya</taxon>
        <taxon>Ascomycota</taxon>
        <taxon>Pezizomycotina</taxon>
        <taxon>Sordariomycetes</taxon>
        <taxon>Hypocreomycetidae</taxon>
        <taxon>Hypocreales</taxon>
        <taxon>Nectriaceae</taxon>
        <taxon>Fusarium</taxon>
        <taxon>Fusarium fujikuroi species complex</taxon>
    </lineage>
</organism>
<dbReference type="PROSITE" id="PS50297">
    <property type="entry name" value="ANK_REP_REGION"/>
    <property type="match status" value="1"/>
</dbReference>
<dbReference type="Gene3D" id="1.25.40.20">
    <property type="entry name" value="Ankyrin repeat-containing domain"/>
    <property type="match status" value="4"/>
</dbReference>
<dbReference type="SUPFAM" id="SSF52540">
    <property type="entry name" value="P-loop containing nucleoside triphosphate hydrolases"/>
    <property type="match status" value="1"/>
</dbReference>
<proteinExistence type="predicted"/>
<dbReference type="EMBL" id="JAAOAM010000128">
    <property type="protein sequence ID" value="KAF5545174.1"/>
    <property type="molecule type" value="Genomic_DNA"/>
</dbReference>
<dbReference type="Pfam" id="PF12796">
    <property type="entry name" value="Ank_2"/>
    <property type="match status" value="3"/>
</dbReference>
<dbReference type="InterPro" id="IPR056884">
    <property type="entry name" value="NPHP3-like_N"/>
</dbReference>
<reference evidence="7 8" key="1">
    <citation type="submission" date="2020-05" db="EMBL/GenBank/DDBJ databases">
        <title>Identification and distribution of gene clusters putatively required for synthesis of sphingolipid metabolism inhibitors in phylogenetically diverse species of the filamentous fungus Fusarium.</title>
        <authorList>
            <person name="Kim H.-S."/>
            <person name="Busman M."/>
            <person name="Brown D.W."/>
            <person name="Divon H."/>
            <person name="Uhlig S."/>
            <person name="Proctor R.H."/>
        </authorList>
    </citation>
    <scope>NUCLEOTIDE SEQUENCE [LARGE SCALE GENOMIC DNA]</scope>
    <source>
        <strain evidence="7 8">NRRL 53147</strain>
    </source>
</reference>
<dbReference type="Pfam" id="PF01048">
    <property type="entry name" value="PNP_UDP_1"/>
    <property type="match status" value="1"/>
</dbReference>
<dbReference type="SMART" id="SM00248">
    <property type="entry name" value="ANK"/>
    <property type="match status" value="13"/>
</dbReference>
<keyword evidence="8" id="KW-1185">Reference proteome</keyword>
<evidence type="ECO:0000256" key="1">
    <source>
        <dbReference type="ARBA" id="ARBA00022737"/>
    </source>
</evidence>
<name>A0A8H5IXZ0_9HYPO</name>
<evidence type="ECO:0000256" key="3">
    <source>
        <dbReference type="PROSITE-ProRule" id="PRU00023"/>
    </source>
</evidence>
<evidence type="ECO:0000313" key="8">
    <source>
        <dbReference type="Proteomes" id="UP000522262"/>
    </source>
</evidence>
<dbReference type="SUPFAM" id="SSF53167">
    <property type="entry name" value="Purine and uridine phosphorylases"/>
    <property type="match status" value="1"/>
</dbReference>
<dbReference type="Gene3D" id="3.40.50.1580">
    <property type="entry name" value="Nucleoside phosphorylase domain"/>
    <property type="match status" value="1"/>
</dbReference>
<dbReference type="InterPro" id="IPR035994">
    <property type="entry name" value="Nucleoside_phosphorylase_sf"/>
</dbReference>
<dbReference type="GO" id="GO:0009116">
    <property type="term" value="P:nucleoside metabolic process"/>
    <property type="evidence" value="ECO:0007669"/>
    <property type="project" value="InterPro"/>
</dbReference>
<gene>
    <name evidence="7" type="ORF">FMEXI_6225</name>
</gene>
<dbReference type="PANTHER" id="PTHR24173:SF74">
    <property type="entry name" value="ANKYRIN REPEAT DOMAIN-CONTAINING PROTEIN 16"/>
    <property type="match status" value="1"/>
</dbReference>
<sequence>MTDYDIYTIGWICALRAELVAACELLDEELEGTVPTPAEDNNIYTLGKIRDHHVVIAAMPRGQTGLVNAAVAARDMVRTFPNVRLGFMVGIGGGVPTTLDIRLGDVVVGSPSYQSGGLVQYDHGRAIQDNGIAIMGALNRPPLSILNAITKLSSLHDRKGHKLEEKVEKVLEKNKHLVRKGYGRPHKDTDRLYKADFVHPLGAPSCLTACPESHLVQRQPRESDADSPEAQIHYGLIASGNQLMEDATARDRLAVNENVLCFEMEAAGLANHFPCIAIRGICDYSDSHRGRTWQPYAALIAAAYAKELLLQIPPQNVKEERKIKDILFEFREPIFETNEQVGAIYRSKQREEELKMLDWLQATDYTAQQESFFQQHQPGTGQQFTSSGEFEYWLRTKDTMLFCSGMPGAGKTILTAITVDYLKNRFRNDDRTGVAHVYCSYQTTKKQKVQDLFLSLLKQLAQLQHPFPDALKSLYAEKCNGRERPSPDDITKALRDIIKSFDRVFIVVDAIDEFEATESLFSELRSLKEHTRANILITSRPAAQSLEHKLDELQGCLRKDIQADDHDVKLYVDQRMTEMLVLNEGNTQISRRIKEDLSKLIRERVSEVVNGVFLLARFHLDGLMSKTRPVDIEDALRNLVTGPNAYKDAYEKTIERIANQPEEHRDLARRTLAWLTLAKERLNEAQLRTALSIREGISQLSDRDFESTNVILHVCMGMVKIEEGGRDSSISLLHFTTMEYLQANLDCLLSLESPDQRMIIASVPPSEIERKRKRMTIASPWGLEIERKRKAKRYYEGRIAASCGTYLQFTAFGSGQCEVKRSPGYDSNRRLQDTRSMFQNRLSDYPLYLYAAKNWVHHARETQTRSEIFDFLKSEPHSSASSQLVPAFRSGPLDPDRPYTKSVRLGRVTGLHLAAYFGLDVEAADLLSNGIEPDVRDGWGRTPLSYASGEGHAAVVTQLLGYPVDPESRSDDDGLGSPRTALSHAARQGHAEVVTILLKERRVKPDSTASESGGELNRTPLSFASEAGHVVIVKILLEQEGVDPDSKSPTLRTPLSYAAGAGHLAVAKVLLGRKEVHPDSKDTRGLTRRGRTPLSYAAEGGHKTLVELLLTVKGVDPDSKDLSNRSPLSFAAGSGHGIVVDLLLATKKVDPDSKDNADMTPLCHAAAAGHVSVVKRLLTINQAKPVHQVHDGLPVQYSTTSQTPSLDGMIMLLLANGRVDPDARDSRGWTPLFHAAINGHEATVDILLAQKDVDANGQDDSGRTVLSNAVAYGRATFERLLAHKGLQPDLSDNEGRTPLSYASGLHDTVRMELLLRKGQVNPDARDTSGRTPLSYAAERWNDLGVKLLLNDARVDPNSKDASGRTPLSYAAENEVLKSIEHLLGDTRVDADLEDLSGRTPLSYIAERAQRIIDELSQRAVDDPFRQDVTDSRRWDIEKLDDMIGLIKRMLAEKRANPLFKDNSERTPTDIMPELRYYL</sequence>
<dbReference type="Pfam" id="PF24883">
    <property type="entry name" value="NPHP3_N"/>
    <property type="match status" value="1"/>
</dbReference>
<dbReference type="InterPro" id="IPR027417">
    <property type="entry name" value="P-loop_NTPase"/>
</dbReference>
<evidence type="ECO:0000256" key="2">
    <source>
        <dbReference type="ARBA" id="ARBA00023043"/>
    </source>
</evidence>
<evidence type="ECO:0000259" key="5">
    <source>
        <dbReference type="Pfam" id="PF01048"/>
    </source>
</evidence>
<dbReference type="PROSITE" id="PS50088">
    <property type="entry name" value="ANK_REPEAT"/>
    <property type="match status" value="2"/>
</dbReference>
<feature type="domain" description="Nephrocystin 3-like N-terminal" evidence="6">
    <location>
        <begin position="379"/>
        <end position="540"/>
    </location>
</feature>